<evidence type="ECO:0000313" key="8">
    <source>
        <dbReference type="Proteomes" id="UP001170651"/>
    </source>
</evidence>
<organism evidence="7 8">
    <name type="scientific">Candidatus Phytoplasma australasiaticum subsp. australasiaticum</name>
    <dbReference type="NCBI Taxonomy" id="2832407"/>
    <lineage>
        <taxon>Bacteria</taxon>
        <taxon>Bacillati</taxon>
        <taxon>Mycoplasmatota</taxon>
        <taxon>Mollicutes</taxon>
        <taxon>Acholeplasmatales</taxon>
        <taxon>Acholeplasmataceae</taxon>
        <taxon>Candidatus Phytoplasma</taxon>
        <taxon>16SrII (Peanut WB group)</taxon>
        <taxon>Candidatus Phytoplasma australasiaticum</taxon>
    </lineage>
</organism>
<keyword evidence="3 5" id="KW-0540">Nuclease</keyword>
<dbReference type="GO" id="GO:0016788">
    <property type="term" value="F:hydrolase activity, acting on ester bonds"/>
    <property type="evidence" value="ECO:0007669"/>
    <property type="project" value="UniProtKB-UniRule"/>
</dbReference>
<dbReference type="InterPro" id="IPR005227">
    <property type="entry name" value="YqgF"/>
</dbReference>
<dbReference type="Proteomes" id="UP001170651">
    <property type="component" value="Unassembled WGS sequence"/>
</dbReference>
<keyword evidence="2 5" id="KW-0690">Ribosome biogenesis</keyword>
<dbReference type="SMART" id="SM00732">
    <property type="entry name" value="YqgFc"/>
    <property type="match status" value="1"/>
</dbReference>
<proteinExistence type="inferred from homology"/>
<evidence type="ECO:0000313" key="7">
    <source>
        <dbReference type="EMBL" id="MDO8054707.1"/>
    </source>
</evidence>
<keyword evidence="8" id="KW-1185">Reference proteome</keyword>
<evidence type="ECO:0000259" key="6">
    <source>
        <dbReference type="SMART" id="SM00732"/>
    </source>
</evidence>
<dbReference type="SUPFAM" id="SSF53098">
    <property type="entry name" value="Ribonuclease H-like"/>
    <property type="match status" value="1"/>
</dbReference>
<comment type="similarity">
    <text evidence="5">Belongs to the YqgF HJR family.</text>
</comment>
<evidence type="ECO:0000256" key="4">
    <source>
        <dbReference type="ARBA" id="ARBA00022801"/>
    </source>
</evidence>
<gene>
    <name evidence="7" type="primary">ruvX</name>
    <name evidence="7" type="ORF">OC696_02430</name>
</gene>
<dbReference type="RefSeq" id="WP_193622245.1">
    <property type="nucleotide sequence ID" value="NZ_JALQCT010000019.1"/>
</dbReference>
<name>A0A9K3WSU3_9MOLU</name>
<reference evidence="7 8" key="1">
    <citation type="journal article" date="2023" name="Int. J. Syst. Evol. Microbiol.">
        <title>The observation of taxonomic boundaries for the 16SrII and 16SrXXV phytoplasmas using genome-based delimitation.</title>
        <authorList>
            <person name="Rodrigues Jardim B."/>
            <person name="Tran-Nguyen L.T.T."/>
            <person name="Gambley C."/>
            <person name="Al-Sadi A.M."/>
            <person name="Al-Subhi A.M."/>
            <person name="Foissac X."/>
            <person name="Salar P."/>
            <person name="Cai H."/>
            <person name="Yang J.Y."/>
            <person name="Davis R."/>
            <person name="Jones L."/>
            <person name="Rodoni B."/>
            <person name="Constable F.E."/>
        </authorList>
    </citation>
    <scope>NUCLEOTIDE SEQUENCE [LARGE SCALE GENOMIC DNA]</scope>
    <source>
        <strain evidence="7">BAWM-OMN-P26</strain>
    </source>
</reference>
<dbReference type="InterPro" id="IPR037027">
    <property type="entry name" value="YqgF/RNaseH-like_dom_sf"/>
</dbReference>
<keyword evidence="1 5" id="KW-0963">Cytoplasm</keyword>
<evidence type="ECO:0000256" key="5">
    <source>
        <dbReference type="HAMAP-Rule" id="MF_00651"/>
    </source>
</evidence>
<dbReference type="InterPro" id="IPR006641">
    <property type="entry name" value="YqgF/RNaseH-like_dom"/>
</dbReference>
<dbReference type="InterPro" id="IPR012337">
    <property type="entry name" value="RNaseH-like_sf"/>
</dbReference>
<feature type="domain" description="YqgF/RNase H-like" evidence="6">
    <location>
        <begin position="11"/>
        <end position="113"/>
    </location>
</feature>
<protein>
    <recommendedName>
        <fullName evidence="5">Putative pre-16S rRNA nuclease</fullName>
        <ecNumber evidence="5">3.1.-.-</ecNumber>
    </recommendedName>
</protein>
<dbReference type="EC" id="3.1.-.-" evidence="5"/>
<evidence type="ECO:0000256" key="3">
    <source>
        <dbReference type="ARBA" id="ARBA00022722"/>
    </source>
</evidence>
<sequence length="154" mass="18130">MFIKKQFYQKENFLGLDLGEKTLGISFSKFGIIAKNLKTIHFQRHQYSKLILPLANLIREMNINIIVLGNPKHMNNNVGVKSKISIAFGKKIKKYFPSVEVFLWDERLSTQEAIHNMHQIKYKKNRISKLKDEMAAAIILQNFLNYQKYHNKFD</sequence>
<dbReference type="GO" id="GO:0005829">
    <property type="term" value="C:cytosol"/>
    <property type="evidence" value="ECO:0007669"/>
    <property type="project" value="TreeGrafter"/>
</dbReference>
<evidence type="ECO:0000256" key="2">
    <source>
        <dbReference type="ARBA" id="ARBA00022517"/>
    </source>
</evidence>
<keyword evidence="4 5" id="KW-0378">Hydrolase</keyword>
<dbReference type="PANTHER" id="PTHR33317:SF4">
    <property type="entry name" value="POLYNUCLEOTIDYL TRANSFERASE, RIBONUCLEASE H-LIKE SUPERFAMILY PROTEIN"/>
    <property type="match status" value="1"/>
</dbReference>
<dbReference type="GO" id="GO:0004518">
    <property type="term" value="F:nuclease activity"/>
    <property type="evidence" value="ECO:0007669"/>
    <property type="project" value="UniProtKB-KW"/>
</dbReference>
<dbReference type="HAMAP" id="MF_00651">
    <property type="entry name" value="Nuclease_YqgF"/>
    <property type="match status" value="1"/>
</dbReference>
<dbReference type="GO" id="GO:0000967">
    <property type="term" value="P:rRNA 5'-end processing"/>
    <property type="evidence" value="ECO:0007669"/>
    <property type="project" value="UniProtKB-UniRule"/>
</dbReference>
<dbReference type="NCBIfam" id="TIGR00250">
    <property type="entry name" value="RNAse_H_YqgF"/>
    <property type="match status" value="1"/>
</dbReference>
<comment type="subcellular location">
    <subcellularLocation>
        <location evidence="5">Cytoplasm</location>
    </subcellularLocation>
</comment>
<comment type="caution">
    <text evidence="7">The sequence shown here is derived from an EMBL/GenBank/DDBJ whole genome shotgun (WGS) entry which is preliminary data.</text>
</comment>
<dbReference type="PANTHER" id="PTHR33317">
    <property type="entry name" value="POLYNUCLEOTIDYL TRANSFERASE, RIBONUCLEASE H-LIKE SUPERFAMILY PROTEIN"/>
    <property type="match status" value="1"/>
</dbReference>
<dbReference type="EMBL" id="JAOSIW010000025">
    <property type="protein sequence ID" value="MDO8054707.1"/>
    <property type="molecule type" value="Genomic_DNA"/>
</dbReference>
<dbReference type="Gene3D" id="3.30.420.140">
    <property type="entry name" value="YqgF/RNase H-like domain"/>
    <property type="match status" value="1"/>
</dbReference>
<comment type="function">
    <text evidence="5">Could be a nuclease involved in processing of the 5'-end of pre-16S rRNA.</text>
</comment>
<dbReference type="CDD" id="cd16964">
    <property type="entry name" value="YqgF"/>
    <property type="match status" value="1"/>
</dbReference>
<evidence type="ECO:0000256" key="1">
    <source>
        <dbReference type="ARBA" id="ARBA00022490"/>
    </source>
</evidence>
<accession>A0A9K3WSU3</accession>
<dbReference type="AlphaFoldDB" id="A0A9K3WSU3"/>
<dbReference type="Pfam" id="PF03652">
    <property type="entry name" value="RuvX"/>
    <property type="match status" value="1"/>
</dbReference>